<gene>
    <name evidence="3" type="ORF">RDB_LOCUS164225</name>
</gene>
<dbReference type="Proteomes" id="UP000663843">
    <property type="component" value="Unassembled WGS sequence"/>
</dbReference>
<keyword evidence="1" id="KW-0175">Coiled coil</keyword>
<dbReference type="InterPro" id="IPR027417">
    <property type="entry name" value="P-loop_NTPase"/>
</dbReference>
<feature type="coiled-coil region" evidence="1">
    <location>
        <begin position="239"/>
        <end position="266"/>
    </location>
</feature>
<sequence length="522" mass="58764">MSRVFEGLKVDDSLARVASNHESPVKDVNVILLFGCTGTGKTSFANMASGGDMKVGKSVRSSTKHLEATKVFQVDDQPVAVIDCPGFDDTYLTETEILRRLAEFLIEAYEKKHKVVGLLYFHRISDTRVGGANFRHMNMFKALCGKGAIKNVVYVTNMWSEPPLEDEIHREQELRNTSEFFGEPLANGAQMARHVNTPESALDIIRMILGRGHVVTKLQRQLVDEKLPLEETDVGLAIGKDLEDDLRKQQNELNELKAEKEKALGTNDQNWLQRLKTQEERTRVKEQHLVAQLQALKTNETKRFDSSSRRIRVAQGEILNSELSMLQEQAEAKLNQLTRVTRYSDRQSDLHSSGQDEWNKRKNQEIALRVEAIRAGTRRRAGDQRIVDSFLATADFLFGLGAGALSLLRFNRELSPTASVIENSHRSGEGSYPIHRPIQGNQSNMPYNYRYPSPYPSQRPDIPGEVYQSAQVGDRSQFSRPDGDRNAYSEGYGRPVPSRKGYQGNQDAGASTQRFQPSPDAQ</sequence>
<feature type="compositionally biased region" description="Low complexity" evidence="2">
    <location>
        <begin position="446"/>
        <end position="460"/>
    </location>
</feature>
<feature type="compositionally biased region" description="Polar residues" evidence="2">
    <location>
        <begin position="503"/>
        <end position="522"/>
    </location>
</feature>
<dbReference type="AlphaFoldDB" id="A0A8H3HK18"/>
<protein>
    <recommendedName>
        <fullName evidence="5">G domain-containing protein</fullName>
    </recommendedName>
</protein>
<feature type="compositionally biased region" description="Polar residues" evidence="2">
    <location>
        <begin position="468"/>
        <end position="479"/>
    </location>
</feature>
<name>A0A8H3HK18_9AGAM</name>
<evidence type="ECO:0000256" key="2">
    <source>
        <dbReference type="SAM" id="MobiDB-lite"/>
    </source>
</evidence>
<dbReference type="EMBL" id="CAJMWT010006795">
    <property type="protein sequence ID" value="CAE6520056.1"/>
    <property type="molecule type" value="Genomic_DNA"/>
</dbReference>
<accession>A0A8H3HK18</accession>
<dbReference type="Gene3D" id="3.40.50.300">
    <property type="entry name" value="P-loop containing nucleotide triphosphate hydrolases"/>
    <property type="match status" value="1"/>
</dbReference>
<evidence type="ECO:0008006" key="5">
    <source>
        <dbReference type="Google" id="ProtNLM"/>
    </source>
</evidence>
<evidence type="ECO:0000313" key="4">
    <source>
        <dbReference type="Proteomes" id="UP000663843"/>
    </source>
</evidence>
<organism evidence="3 4">
    <name type="scientific">Rhizoctonia solani</name>
    <dbReference type="NCBI Taxonomy" id="456999"/>
    <lineage>
        <taxon>Eukaryota</taxon>
        <taxon>Fungi</taxon>
        <taxon>Dikarya</taxon>
        <taxon>Basidiomycota</taxon>
        <taxon>Agaricomycotina</taxon>
        <taxon>Agaricomycetes</taxon>
        <taxon>Cantharellales</taxon>
        <taxon>Ceratobasidiaceae</taxon>
        <taxon>Rhizoctonia</taxon>
    </lineage>
</organism>
<evidence type="ECO:0000256" key="1">
    <source>
        <dbReference type="SAM" id="Coils"/>
    </source>
</evidence>
<reference evidence="3" key="1">
    <citation type="submission" date="2021-01" db="EMBL/GenBank/DDBJ databases">
        <authorList>
            <person name="Kaushik A."/>
        </authorList>
    </citation>
    <scope>NUCLEOTIDE SEQUENCE</scope>
    <source>
        <strain evidence="3">AG2-2IIIB</strain>
    </source>
</reference>
<feature type="region of interest" description="Disordered" evidence="2">
    <location>
        <begin position="422"/>
        <end position="522"/>
    </location>
</feature>
<comment type="caution">
    <text evidence="3">The sequence shown here is derived from an EMBL/GenBank/DDBJ whole genome shotgun (WGS) entry which is preliminary data.</text>
</comment>
<evidence type="ECO:0000313" key="3">
    <source>
        <dbReference type="EMBL" id="CAE6520056.1"/>
    </source>
</evidence>
<proteinExistence type="predicted"/>
<dbReference type="SUPFAM" id="SSF52540">
    <property type="entry name" value="P-loop containing nucleoside triphosphate hydrolases"/>
    <property type="match status" value="1"/>
</dbReference>
<dbReference type="CDD" id="cd00882">
    <property type="entry name" value="Ras_like_GTPase"/>
    <property type="match status" value="1"/>
</dbReference>